<dbReference type="SMART" id="SM00408">
    <property type="entry name" value="IGc2"/>
    <property type="match status" value="3"/>
</dbReference>
<evidence type="ECO:0000313" key="4">
    <source>
        <dbReference type="Proteomes" id="UP000245119"/>
    </source>
</evidence>
<dbReference type="Pfam" id="PF13927">
    <property type="entry name" value="Ig_3"/>
    <property type="match status" value="2"/>
</dbReference>
<dbReference type="InterPro" id="IPR036179">
    <property type="entry name" value="Ig-like_dom_sf"/>
</dbReference>
<dbReference type="InterPro" id="IPR052039">
    <property type="entry name" value="Caspase-related_regulators"/>
</dbReference>
<dbReference type="SMART" id="SM00409">
    <property type="entry name" value="IG"/>
    <property type="match status" value="3"/>
</dbReference>
<dbReference type="SUPFAM" id="SSF52129">
    <property type="entry name" value="Caspase-like"/>
    <property type="match status" value="1"/>
</dbReference>
<dbReference type="Pfam" id="PF07679">
    <property type="entry name" value="I-set"/>
    <property type="match status" value="1"/>
</dbReference>
<gene>
    <name evidence="3" type="ORF">C0Q70_20002</name>
</gene>
<dbReference type="InterPro" id="IPR013783">
    <property type="entry name" value="Ig-like_fold"/>
</dbReference>
<dbReference type="InterPro" id="IPR003599">
    <property type="entry name" value="Ig_sub"/>
</dbReference>
<keyword evidence="4" id="KW-1185">Reference proteome</keyword>
<feature type="domain" description="Ig-like" evidence="2">
    <location>
        <begin position="110"/>
        <end position="192"/>
    </location>
</feature>
<dbReference type="InterPro" id="IPR003598">
    <property type="entry name" value="Ig_sub2"/>
</dbReference>
<evidence type="ECO:0000259" key="2">
    <source>
        <dbReference type="PROSITE" id="PS50835"/>
    </source>
</evidence>
<dbReference type="InterPro" id="IPR011029">
    <property type="entry name" value="DEATH-like_dom_sf"/>
</dbReference>
<evidence type="ECO:0000313" key="3">
    <source>
        <dbReference type="EMBL" id="PVD19513.1"/>
    </source>
</evidence>
<dbReference type="SUPFAM" id="SSF48726">
    <property type="entry name" value="Immunoglobulin"/>
    <property type="match status" value="3"/>
</dbReference>
<sequence>MDYQLKFPENTNVRQLPGTIMNRLRDTLDSLSTSNCSYWRLFAASLCGDFSFTAMEVEKMAQCIYSNGSPAQQLLLQVGARGMTVRHLVELLDKLRLDTILIDLVEYQHVRILTQPKEAVTVYEGDQIVLSVEANGIPYPRFLWYRSETPITGATDSMLIINNARSDQSGVYTCLVYNNSEKGEFTNYSTVSVLPKPQKETKEPFTENGLPYPVPGKTEPVYTLPVIIREPDPTSTPLGSTFCLICDARGHLPLTYTWLLNTRPVYQCQTGYYKVDQADSSHDGIYQCEVNNQFGMVRSRAVPVCVTAPVWPMFDPMPLVPEITEHPKSCHVQLGGHAIFRCSAQGSGHLRFQWFKDCDSIQGANDCEFKVYNVNNRAAEGVYMCLISNDHGQRITKGAVLQVRDIPSFRHFFATDKLALLIGNYDYRSQQPLRAPQTDIQNLSNIFQEVLGFKVVSLLNLTLVEMLSAVEEFCELIDSGVYCVFYFCGHGFEENNQCYILPNDVPVDYKTEECLSADLVLGKMQQKRPKVCCMILDICRKPSENPSQGPNAPLMKRSPVEDGNTIVCYATSCGLAAYESRPESKGILVTHLEKLLREPISIEEIFRKVREAVGNDIRVNRNHRTRQIPEVRSNLIEVDRSFHDTVQTSGHTRACNARQLAWENAHLKPPVQMVQLSPQQLGVNVMLSFQHEFSNVLSVFVKVTERGDLPYCVAWIHKLPSSVSMMKKPTCVSDGGTDVSVTKNVIIDIQKLKDNLRVGLAMRYRLPGSGPHDYIISKEDTEVDLQLPLVAGLQLWRPRPQVSGHRHAVEQTEEETH</sequence>
<dbReference type="Gene3D" id="1.10.533.10">
    <property type="entry name" value="Death Domain, Fas"/>
    <property type="match status" value="1"/>
</dbReference>
<feature type="domain" description="Ig-like" evidence="2">
    <location>
        <begin position="321"/>
        <end position="396"/>
    </location>
</feature>
<comment type="caution">
    <text evidence="3">The sequence shown here is derived from an EMBL/GenBank/DDBJ whole genome shotgun (WGS) entry which is preliminary data.</text>
</comment>
<organism evidence="3 4">
    <name type="scientific">Pomacea canaliculata</name>
    <name type="common">Golden apple snail</name>
    <dbReference type="NCBI Taxonomy" id="400727"/>
    <lineage>
        <taxon>Eukaryota</taxon>
        <taxon>Metazoa</taxon>
        <taxon>Spiralia</taxon>
        <taxon>Lophotrochozoa</taxon>
        <taxon>Mollusca</taxon>
        <taxon>Gastropoda</taxon>
        <taxon>Caenogastropoda</taxon>
        <taxon>Architaenioglossa</taxon>
        <taxon>Ampullarioidea</taxon>
        <taxon>Ampullariidae</taxon>
        <taxon>Pomacea</taxon>
    </lineage>
</organism>
<evidence type="ECO:0000259" key="1">
    <source>
        <dbReference type="PROSITE" id="PS50208"/>
    </source>
</evidence>
<feature type="domain" description="Caspase family p20" evidence="1">
    <location>
        <begin position="415"/>
        <end position="543"/>
    </location>
</feature>
<dbReference type="EMBL" id="PZQS01000013">
    <property type="protein sequence ID" value="PVD19513.1"/>
    <property type="molecule type" value="Genomic_DNA"/>
</dbReference>
<protein>
    <recommendedName>
        <fullName evidence="5">Mucosa-associated lymphoid tissue lymphoma translocation protein 1</fullName>
    </recommendedName>
</protein>
<dbReference type="STRING" id="400727.A0A2T7NEB3"/>
<dbReference type="PANTHER" id="PTHR22576:SF37">
    <property type="entry name" value="MUCOSA-ASSOCIATED LYMPHOID TISSUE LYMPHOMA TRANSLOCATION PROTEIN 1"/>
    <property type="match status" value="1"/>
</dbReference>
<dbReference type="OrthoDB" id="412369at2759"/>
<dbReference type="PROSITE" id="PS50835">
    <property type="entry name" value="IG_LIKE"/>
    <property type="match status" value="3"/>
</dbReference>
<dbReference type="GO" id="GO:0004197">
    <property type="term" value="F:cysteine-type endopeptidase activity"/>
    <property type="evidence" value="ECO:0007669"/>
    <property type="project" value="InterPro"/>
</dbReference>
<reference evidence="3 4" key="1">
    <citation type="submission" date="2018-04" db="EMBL/GenBank/DDBJ databases">
        <title>The genome of golden apple snail Pomacea canaliculata provides insight into stress tolerance and invasive adaptation.</title>
        <authorList>
            <person name="Liu C."/>
            <person name="Liu B."/>
            <person name="Ren Y."/>
            <person name="Zhang Y."/>
            <person name="Wang H."/>
            <person name="Li S."/>
            <person name="Jiang F."/>
            <person name="Yin L."/>
            <person name="Zhang G."/>
            <person name="Qian W."/>
            <person name="Fan W."/>
        </authorList>
    </citation>
    <scope>NUCLEOTIDE SEQUENCE [LARGE SCALE GENOMIC DNA]</scope>
    <source>
        <strain evidence="3">SZHN2017</strain>
        <tissue evidence="3">Muscle</tissue>
    </source>
</reference>
<dbReference type="SUPFAM" id="SSF47986">
    <property type="entry name" value="DEATH domain"/>
    <property type="match status" value="1"/>
</dbReference>
<feature type="domain" description="Ig-like" evidence="2">
    <location>
        <begin position="225"/>
        <end position="303"/>
    </location>
</feature>
<dbReference type="InterPro" id="IPR011600">
    <property type="entry name" value="Pept_C14_caspase"/>
</dbReference>
<dbReference type="InterPro" id="IPR033540">
    <property type="entry name" value="MALT1_IG-like_dom_sf"/>
</dbReference>
<proteinExistence type="predicted"/>
<dbReference type="Gene3D" id="2.60.40.10">
    <property type="entry name" value="Immunoglobulins"/>
    <property type="match status" value="3"/>
</dbReference>
<dbReference type="InterPro" id="IPR001309">
    <property type="entry name" value="Pept_C14_p20"/>
</dbReference>
<dbReference type="InterPro" id="IPR029030">
    <property type="entry name" value="Caspase-like_dom_sf"/>
</dbReference>
<dbReference type="InterPro" id="IPR013098">
    <property type="entry name" value="Ig_I-set"/>
</dbReference>
<dbReference type="Gene3D" id="3.40.50.1460">
    <property type="match status" value="1"/>
</dbReference>
<name>A0A2T7NEB3_POMCA</name>
<dbReference type="Gene3D" id="2.60.40.3360">
    <property type="match status" value="1"/>
</dbReference>
<dbReference type="InterPro" id="IPR007110">
    <property type="entry name" value="Ig-like_dom"/>
</dbReference>
<dbReference type="Proteomes" id="UP000245119">
    <property type="component" value="Linkage Group LG13"/>
</dbReference>
<evidence type="ECO:0008006" key="5">
    <source>
        <dbReference type="Google" id="ProtNLM"/>
    </source>
</evidence>
<dbReference type="GO" id="GO:0006508">
    <property type="term" value="P:proteolysis"/>
    <property type="evidence" value="ECO:0007669"/>
    <property type="project" value="InterPro"/>
</dbReference>
<accession>A0A2T7NEB3</accession>
<dbReference type="AlphaFoldDB" id="A0A2T7NEB3"/>
<dbReference type="PROSITE" id="PS50208">
    <property type="entry name" value="CASPASE_P20"/>
    <property type="match status" value="1"/>
</dbReference>
<dbReference type="Pfam" id="PF00656">
    <property type="entry name" value="Peptidase_C14"/>
    <property type="match status" value="1"/>
</dbReference>
<dbReference type="PANTHER" id="PTHR22576">
    <property type="entry name" value="MUCOSA ASSOCIATED LYMPHOID TISSUE LYMPHOMA TRANSLOCATION PROTEIN 1/PARACASPASE"/>
    <property type="match status" value="1"/>
</dbReference>